<dbReference type="PROSITE" id="PS50268">
    <property type="entry name" value="CADHERIN_2"/>
    <property type="match status" value="3"/>
</dbReference>
<dbReference type="InterPro" id="IPR001343">
    <property type="entry name" value="Hemolysn_Ca-bd"/>
</dbReference>
<dbReference type="NCBIfam" id="TIGR03661">
    <property type="entry name" value="T1SS_VCA0849"/>
    <property type="match status" value="1"/>
</dbReference>
<gene>
    <name evidence="4" type="ORF">SAMN04488244_1292</name>
</gene>
<dbReference type="GO" id="GO:0007156">
    <property type="term" value="P:homophilic cell adhesion via plasma membrane adhesion molecules"/>
    <property type="evidence" value="ECO:0007669"/>
    <property type="project" value="InterPro"/>
</dbReference>
<evidence type="ECO:0000256" key="2">
    <source>
        <dbReference type="SAM" id="MobiDB-lite"/>
    </source>
</evidence>
<keyword evidence="5" id="KW-1185">Reference proteome</keyword>
<name>A0A1H6C118_9VIBR</name>
<evidence type="ECO:0000313" key="4">
    <source>
        <dbReference type="EMBL" id="SEG66664.1"/>
    </source>
</evidence>
<dbReference type="InterPro" id="IPR010221">
    <property type="entry name" value="VCBS_dom"/>
</dbReference>
<feature type="region of interest" description="Disordered" evidence="2">
    <location>
        <begin position="1207"/>
        <end position="1234"/>
    </location>
</feature>
<feature type="domain" description="Cadherin" evidence="3">
    <location>
        <begin position="525"/>
        <end position="631"/>
    </location>
</feature>
<accession>A0A1H6C118</accession>
<feature type="domain" description="Cadherin" evidence="3">
    <location>
        <begin position="297"/>
        <end position="389"/>
    </location>
</feature>
<dbReference type="NCBIfam" id="TIGR01965">
    <property type="entry name" value="VCBS_repeat"/>
    <property type="match status" value="4"/>
</dbReference>
<dbReference type="SUPFAM" id="SSF51120">
    <property type="entry name" value="beta-Roll"/>
    <property type="match status" value="1"/>
</dbReference>
<dbReference type="OrthoDB" id="5918423at2"/>
<dbReference type="Proteomes" id="UP000236721">
    <property type="component" value="Unassembled WGS sequence"/>
</dbReference>
<sequence length="1690" mass="181146">MSAFSLNSLAQVSGTLVIDTNGNLIILQEGSEPRPGDVVVDQLHNAQVGEDITLALVRDDGFNQDLKIDDLDAQAIIAQIEEGQDPTLVESQATAAGSIDGSSATTSSAITRFGAEVLATTEFDTSGLEKQGLTRTQALTLIQFLTNSAPSITSDELVGHAVEAGYGQDGTEFEGMSELGGQLTAVDNEFASETLTWSLVTLPDNLDNYGSFTLLPDGHWTFVLNNDSDAVQALNVDDVISLEFLVQVSDPLLGSTQQTTVITISGTNDKPVLNENNAISGEVRESGHLDSGSDDIGTSIASGQLTAADVDSDTLRWSALGELEKPYGTFDISEDGLWTFTIDNEAAQHLKEGDEVSYTFTVQVADGDGGAVSQDISVLVKGTNDIPVIKEVDSVGSVTEKGASQPGEAVATGAIIVTDVDDDASATYTLKETGDTTYGTFSVDKNTGQWTYTLDDSLPATNALSEQGKAVQLNYTVLVSDDKGATIEQTISVTINGSNDAPEIQAGQSQLDGRVADSGYMQAGESKASGLITVTDVDAAATRSFGISVGDSELVDSVTNEYGTFRIVDSETETWTFTLDENSPLVQQLGPNEFKDLSFEVVVTDEHGATDTETVIVTINGANDLPEAKSFEFTIEDESRVGVVFNSEDSALDQIADVDDDLNGVGDKVQVKITELPEHGTLYFVGESGLEAITQAMVDAGKTFNAQEISYQPDSVQQGFLLGSRENPTEGLPDQNSSTTDFYNWGTKDTRTHRVLSLEDGDKVEISSNKGPLTQYRGDVKDNHVGHGLGVGGGDGINKNEVLSIDFADRPATSITVGLDGLGGYFSSNAAAGKESSVIVVLKLDDGNGGIIEYPVEYQKAPGDGLFHILELDVTQLPEQNQYNSDIEVSGLKDMTIIGADFTTNGPGNWELRFLETSVNDSFKYQSVDTDSDSSAESAVVTIVDGRQAETNTPTIHEVRLETDSVLEGDELVYTVELNGVTLREESYSLALGAQSDSANGEDIDPSSMTFTHGVYYDVSQNVIVIPEGVSSFEIRLPTLFELTHESTETFTLSVDNVAAKPAEIIDNKKPTIDLGSGPDYQNAFVEGDEPVNVVDDANVDVFDDRDMLHQVTVELTNFKVGDALTIYEGGEHSSSGTLLSGIEYNVSQEQDGKLVLTLKATGDDEVASAEDFEAALKNLQFSNSSQDPDTEDRIIKIVVTDERMQQSEEAVSTISVTPVDDNPEPPEPQNTPPEVMDIDVFAMDDTIPLNFADYSRDIEDDFSLDTDTMIRITELPEHGRLYIETGDGEGKVYLEVDDEVYYSERSNIKYELDRDEDIGFDVVSELSDGDELGEQSEYWLGADIVIQGGTYTGDQPHFHDDVDDDKDSSITFTDVDVKAKGTPEHQGFYAVSGKNDPKGHKTSEGEFISARLTTGSTNQASVTLSSLTGNFVNSSALFTVFLYLDGTFVEATEFPADSLAFDGGGDKTAELSVTSGQPFDEVRIVATDLPGNSKGFGLQGVDFETGSGDVTDSFRYEAKDSHGQLSQGEDATVTIHISEEGNVPADSGYDFALHSSDNVSILHGTEGNDQLVGGASDDLLVGGAGSDLLTGGAGDDVFKWTESDLDGSVDVITDFRQQEDFDVIDLRDLFDESDSVQQLLDNNEIEVTEKRGNTQIDIEKDGKSVTIELEGVTGVDHSLLNQILLIHDS</sequence>
<dbReference type="RefSeq" id="WP_103882103.1">
    <property type="nucleotide sequence ID" value="NZ_FNVG01000029.1"/>
</dbReference>
<dbReference type="InterPro" id="IPR002126">
    <property type="entry name" value="Cadherin-like_dom"/>
</dbReference>
<proteinExistence type="predicted"/>
<evidence type="ECO:0000259" key="3">
    <source>
        <dbReference type="PROSITE" id="PS50268"/>
    </source>
</evidence>
<dbReference type="InterPro" id="IPR011049">
    <property type="entry name" value="Serralysin-like_metalloprot_C"/>
</dbReference>
<evidence type="ECO:0000313" key="5">
    <source>
        <dbReference type="Proteomes" id="UP000236721"/>
    </source>
</evidence>
<keyword evidence="1" id="KW-0106">Calcium</keyword>
<dbReference type="InterPro" id="IPR013783">
    <property type="entry name" value="Ig-like_fold"/>
</dbReference>
<evidence type="ECO:0000256" key="1">
    <source>
        <dbReference type="ARBA" id="ARBA00022837"/>
    </source>
</evidence>
<dbReference type="PROSITE" id="PS00330">
    <property type="entry name" value="HEMOLYSIN_CALCIUM"/>
    <property type="match status" value="1"/>
</dbReference>
<dbReference type="GO" id="GO:0016020">
    <property type="term" value="C:membrane"/>
    <property type="evidence" value="ECO:0007669"/>
    <property type="project" value="InterPro"/>
</dbReference>
<feature type="domain" description="Cadherin" evidence="3">
    <location>
        <begin position="404"/>
        <end position="504"/>
    </location>
</feature>
<feature type="region of interest" description="Disordered" evidence="2">
    <location>
        <begin position="724"/>
        <end position="744"/>
    </location>
</feature>
<organism evidence="4 5">
    <name type="scientific">Vibrio hangzhouensis</name>
    <dbReference type="NCBI Taxonomy" id="462991"/>
    <lineage>
        <taxon>Bacteria</taxon>
        <taxon>Pseudomonadati</taxon>
        <taxon>Pseudomonadota</taxon>
        <taxon>Gammaproteobacteria</taxon>
        <taxon>Vibrionales</taxon>
        <taxon>Vibrionaceae</taxon>
        <taxon>Vibrio</taxon>
    </lineage>
</organism>
<dbReference type="InterPro" id="IPR019960">
    <property type="entry name" value="T1SS_VCA0849"/>
</dbReference>
<dbReference type="Pfam" id="PF00353">
    <property type="entry name" value="HemolysinCabind"/>
    <property type="match status" value="1"/>
</dbReference>
<reference evidence="5" key="1">
    <citation type="submission" date="2016-10" db="EMBL/GenBank/DDBJ databases">
        <authorList>
            <person name="Varghese N."/>
            <person name="Submissions S."/>
        </authorList>
    </citation>
    <scope>NUCLEOTIDE SEQUENCE [LARGE SCALE GENOMIC DNA]</scope>
    <source>
        <strain evidence="5">CGMCC 1.7062</strain>
    </source>
</reference>
<dbReference type="Pfam" id="PF17963">
    <property type="entry name" value="Big_9"/>
    <property type="match status" value="2"/>
</dbReference>
<dbReference type="InterPro" id="IPR018511">
    <property type="entry name" value="Hemolysin-typ_Ca-bd_CS"/>
</dbReference>
<dbReference type="Gene3D" id="2.60.40.10">
    <property type="entry name" value="Immunoglobulins"/>
    <property type="match status" value="4"/>
</dbReference>
<dbReference type="EMBL" id="FNVG01000029">
    <property type="protein sequence ID" value="SEG66664.1"/>
    <property type="molecule type" value="Genomic_DNA"/>
</dbReference>
<dbReference type="Gene3D" id="2.150.10.10">
    <property type="entry name" value="Serralysin-like metalloprotease, C-terminal"/>
    <property type="match status" value="1"/>
</dbReference>
<dbReference type="GO" id="GO:0005509">
    <property type="term" value="F:calcium ion binding"/>
    <property type="evidence" value="ECO:0007669"/>
    <property type="project" value="InterPro"/>
</dbReference>
<dbReference type="PRINTS" id="PR00313">
    <property type="entry name" value="CABNDNGRPT"/>
</dbReference>
<protein>
    <submittedName>
        <fullName evidence="4">VCBS repeat-containing protein</fullName>
    </submittedName>
</protein>